<evidence type="ECO:0000313" key="2">
    <source>
        <dbReference type="EMBL" id="QPF92302.1"/>
    </source>
</evidence>
<keyword evidence="1" id="KW-0732">Signal</keyword>
<proteinExistence type="predicted"/>
<dbReference type="EMBL" id="CP061379">
    <property type="protein sequence ID" value="QPF92302.1"/>
    <property type="molecule type" value="Genomic_DNA"/>
</dbReference>
<accession>A0A7S9D6V9</accession>
<gene>
    <name evidence="2" type="ORF">IC761_03080</name>
</gene>
<dbReference type="AlphaFoldDB" id="A0A7S9D6V9"/>
<keyword evidence="3" id="KW-1185">Reference proteome</keyword>
<dbReference type="Proteomes" id="UP000594621">
    <property type="component" value="Chromosome"/>
</dbReference>
<dbReference type="RefSeq" id="WP_195801841.1">
    <property type="nucleotide sequence ID" value="NZ_CP061379.1"/>
</dbReference>
<name>A0A7S9D6V9_9BRAD</name>
<feature type="signal peptide" evidence="1">
    <location>
        <begin position="1"/>
        <end position="22"/>
    </location>
</feature>
<evidence type="ECO:0000256" key="1">
    <source>
        <dbReference type="SAM" id="SignalP"/>
    </source>
</evidence>
<feature type="chain" id="PRO_5032442527" evidence="1">
    <location>
        <begin position="23"/>
        <end position="232"/>
    </location>
</feature>
<protein>
    <submittedName>
        <fullName evidence="2">Uncharacterized protein</fullName>
    </submittedName>
</protein>
<organism evidence="2 3">
    <name type="scientific">Bradyrhizobium commune</name>
    <dbReference type="NCBI Taxonomy" id="83627"/>
    <lineage>
        <taxon>Bacteria</taxon>
        <taxon>Pseudomonadati</taxon>
        <taxon>Pseudomonadota</taxon>
        <taxon>Alphaproteobacteria</taxon>
        <taxon>Hyphomicrobiales</taxon>
        <taxon>Nitrobacteraceae</taxon>
        <taxon>Bradyrhizobium</taxon>
    </lineage>
</organism>
<sequence>MPHLRAILALILTLAASSPAFATAEHKYGKGEYAIITGGRAPNGKYSVAAHGEGDAGSENFRLSLMAEPGHRKLATLDNVNDDNILDSAPDAFHATWSSDSRYVAVSFRSERHIVTLNLYAIDGKSAKLVDGPDLFRDATSRIVDRANDGDMRTSVPALTWLAPRRFHLTDDRVFVEDDATLADKLGALGKAAKMDDGRVSIQFSAEADCDIGNANAISIGKLQPGKFPFQE</sequence>
<reference evidence="2 3" key="1">
    <citation type="submission" date="2020-09" db="EMBL/GenBank/DDBJ databases">
        <title>Complete genomes of bradyrhizobia occurring on native shrubby legumes in Australia.</title>
        <authorList>
            <person name="Lafay B."/>
        </authorList>
    </citation>
    <scope>NUCLEOTIDE SEQUENCE [LARGE SCALE GENOMIC DNA]</scope>
    <source>
        <strain evidence="2 3">BDV5040</strain>
    </source>
</reference>
<evidence type="ECO:0000313" key="3">
    <source>
        <dbReference type="Proteomes" id="UP000594621"/>
    </source>
</evidence>
<dbReference type="KEGG" id="bcou:IC761_03080"/>